<evidence type="ECO:0000313" key="1">
    <source>
        <dbReference type="EMBL" id="OGY45129.1"/>
    </source>
</evidence>
<organism evidence="1 2">
    <name type="scientific">Candidatus Buchananbacteria bacterium RIFCSPHIGHO2_01_FULL_39_8</name>
    <dbReference type="NCBI Taxonomy" id="1797533"/>
    <lineage>
        <taxon>Bacteria</taxon>
        <taxon>Candidatus Buchananiibacteriota</taxon>
    </lineage>
</organism>
<dbReference type="AlphaFoldDB" id="A0A1G1XYH5"/>
<accession>A0A1G1XYH5</accession>
<dbReference type="Proteomes" id="UP000176241">
    <property type="component" value="Unassembled WGS sequence"/>
</dbReference>
<gene>
    <name evidence="1" type="ORF">A2731_04055</name>
</gene>
<reference evidence="1 2" key="1">
    <citation type="journal article" date="2016" name="Nat. Commun.">
        <title>Thousands of microbial genomes shed light on interconnected biogeochemical processes in an aquifer system.</title>
        <authorList>
            <person name="Anantharaman K."/>
            <person name="Brown C.T."/>
            <person name="Hug L.A."/>
            <person name="Sharon I."/>
            <person name="Castelle C.J."/>
            <person name="Probst A.J."/>
            <person name="Thomas B.C."/>
            <person name="Singh A."/>
            <person name="Wilkins M.J."/>
            <person name="Karaoz U."/>
            <person name="Brodie E.L."/>
            <person name="Williams K.H."/>
            <person name="Hubbard S.S."/>
            <person name="Banfield J.F."/>
        </authorList>
    </citation>
    <scope>NUCLEOTIDE SEQUENCE [LARGE SCALE GENOMIC DNA]</scope>
</reference>
<sequence length="67" mass="7424">MQSLVPATAEDTGDEYFGPGVRAFLEDNLPLPLHRVFFGGPVRTLEQARRYVASAEDACHKHPSLLE</sequence>
<protein>
    <submittedName>
        <fullName evidence="1">Uncharacterized protein</fullName>
    </submittedName>
</protein>
<evidence type="ECO:0000313" key="2">
    <source>
        <dbReference type="Proteomes" id="UP000176241"/>
    </source>
</evidence>
<dbReference type="EMBL" id="MHIC01000018">
    <property type="protein sequence ID" value="OGY45129.1"/>
    <property type="molecule type" value="Genomic_DNA"/>
</dbReference>
<comment type="caution">
    <text evidence="1">The sequence shown here is derived from an EMBL/GenBank/DDBJ whole genome shotgun (WGS) entry which is preliminary data.</text>
</comment>
<name>A0A1G1XYH5_9BACT</name>
<proteinExistence type="predicted"/>